<sequence length="332" mass="38585">MKAKVAKKKKILFKCPPFLDIYHPHNYEKSLQFIHSLDVISEHGYIDVAISFMRTKEIKAAALVLLYAKLETLIKKCNVNFQLLYGVDLKLIKQLKETGFFSLCRNKKSSNDFSKSQLPIISSESGKFRDRIIDFIKEKIYQNQFDDNLEFVYGDAIHEAINNVSLHAYTDDKEKSWWLNCSLIDDELYLVLYDQGKGIPNTFTKGNKAFDEVDWSDLNLRSEVNKLTKKWGIEFSEIDEIVIKKTKEQDSCIIFFAMSDDITRMTGRDELKHGQGSKSIKKLVSSHEDGILWIFSNKGLYRYENDEKPPFLGDYTHSIQGTLIQWNIKVFK</sequence>
<accession>A0AAX2S0J2</accession>
<name>A0AAX2S0J2_HISSO</name>
<reference evidence="1 2" key="1">
    <citation type="submission" date="2019-03" db="EMBL/GenBank/DDBJ databases">
        <title>Horizontal Gene Transfer Machinery in Histophilus somni.</title>
        <authorList>
            <person name="Mostafa Nazari M."/>
            <person name="Liljebjelke K."/>
        </authorList>
    </citation>
    <scope>NUCLEOTIDE SEQUENCE [LARGE SCALE GENOMIC DNA]</scope>
    <source>
        <strain evidence="1 2">UOC-EPH-KLM-04</strain>
    </source>
</reference>
<comment type="caution">
    <text evidence="1">The sequence shown here is derived from an EMBL/GenBank/DDBJ whole genome shotgun (WGS) entry which is preliminary data.</text>
</comment>
<proteinExistence type="predicted"/>
<dbReference type="InterPro" id="IPR036890">
    <property type="entry name" value="HATPase_C_sf"/>
</dbReference>
<dbReference type="Proteomes" id="UP000297565">
    <property type="component" value="Unassembled WGS sequence"/>
</dbReference>
<evidence type="ECO:0000313" key="1">
    <source>
        <dbReference type="EMBL" id="TEW27312.1"/>
    </source>
</evidence>
<organism evidence="1 2">
    <name type="scientific">Histophilus somni</name>
    <name type="common">Haemophilus somnus</name>
    <dbReference type="NCBI Taxonomy" id="731"/>
    <lineage>
        <taxon>Bacteria</taxon>
        <taxon>Pseudomonadati</taxon>
        <taxon>Pseudomonadota</taxon>
        <taxon>Gammaproteobacteria</taxon>
        <taxon>Pasteurellales</taxon>
        <taxon>Pasteurellaceae</taxon>
        <taxon>Histophilus</taxon>
    </lineage>
</organism>
<protein>
    <recommendedName>
        <fullName evidence="3">ATP-binding protein</fullName>
    </recommendedName>
</protein>
<dbReference type="SUPFAM" id="SSF55874">
    <property type="entry name" value="ATPase domain of HSP90 chaperone/DNA topoisomerase II/histidine kinase"/>
    <property type="match status" value="1"/>
</dbReference>
<dbReference type="AlphaFoldDB" id="A0AAX2S0J2"/>
<evidence type="ECO:0000313" key="2">
    <source>
        <dbReference type="Proteomes" id="UP000297565"/>
    </source>
</evidence>
<dbReference type="RefSeq" id="WP_133098740.1">
    <property type="nucleotide sequence ID" value="NZ_CP186878.1"/>
</dbReference>
<dbReference type="EMBL" id="SNRV01000038">
    <property type="protein sequence ID" value="TEW27312.1"/>
    <property type="molecule type" value="Genomic_DNA"/>
</dbReference>
<gene>
    <name evidence="1" type="ORF">E2R48_09730</name>
</gene>
<evidence type="ECO:0008006" key="3">
    <source>
        <dbReference type="Google" id="ProtNLM"/>
    </source>
</evidence>